<feature type="transmembrane region" description="Helical" evidence="2">
    <location>
        <begin position="82"/>
        <end position="104"/>
    </location>
</feature>
<evidence type="ECO:0000256" key="1">
    <source>
        <dbReference type="SAM" id="MobiDB-lite"/>
    </source>
</evidence>
<feature type="transmembrane region" description="Helical" evidence="2">
    <location>
        <begin position="50"/>
        <end position="70"/>
    </location>
</feature>
<dbReference type="Proteomes" id="UP000095728">
    <property type="component" value="Unassembled WGS sequence"/>
</dbReference>
<dbReference type="FunCoup" id="A0A1E5R4Y2">
    <property type="interactions" value="39"/>
</dbReference>
<evidence type="ECO:0000313" key="3">
    <source>
        <dbReference type="EMBL" id="OEJ81954.1"/>
    </source>
</evidence>
<comment type="caution">
    <text evidence="3">The sequence shown here is derived from an EMBL/GenBank/DDBJ whole genome shotgun (WGS) entry which is preliminary data.</text>
</comment>
<dbReference type="OrthoDB" id="3970994at2759"/>
<proteinExistence type="predicted"/>
<sequence length="181" mass="21040">MAIISSSKVLFVRIAFLFALSYYCLKDVEFILRNSTLVAFSHSMNLPQLVINKHSSQLGLFSLLFFFAGLHDLIPLLEKNHTYFLSIVPTRLTFFFIVTGLSFYQEHNLYLHNNAVFAYGFIEIWTNFLIFTSLREERNTRFEEKERVLAADYYKYDGNTPADQQELAEDASTFPEEAEDS</sequence>
<dbReference type="AlphaFoldDB" id="A0A1E5R4Y2"/>
<evidence type="ECO:0000256" key="2">
    <source>
        <dbReference type="SAM" id="Phobius"/>
    </source>
</evidence>
<accession>A0A1E5R4Y2</accession>
<dbReference type="PANTHER" id="PTHR28029:SF1">
    <property type="entry name" value="PROTEIN ILM1"/>
    <property type="match status" value="1"/>
</dbReference>
<dbReference type="InParanoid" id="A0A1E5R4Y2"/>
<dbReference type="Pfam" id="PF10311">
    <property type="entry name" value="Ilm1"/>
    <property type="match status" value="1"/>
</dbReference>
<dbReference type="InterPro" id="IPR018815">
    <property type="entry name" value="Incr_loss_mito_DNA_1"/>
</dbReference>
<keyword evidence="4" id="KW-1185">Reference proteome</keyword>
<feature type="region of interest" description="Disordered" evidence="1">
    <location>
        <begin position="158"/>
        <end position="181"/>
    </location>
</feature>
<evidence type="ECO:0000313" key="4">
    <source>
        <dbReference type="Proteomes" id="UP000095728"/>
    </source>
</evidence>
<organism evidence="3 4">
    <name type="scientific">Hanseniaspora osmophila</name>
    <dbReference type="NCBI Taxonomy" id="56408"/>
    <lineage>
        <taxon>Eukaryota</taxon>
        <taxon>Fungi</taxon>
        <taxon>Dikarya</taxon>
        <taxon>Ascomycota</taxon>
        <taxon>Saccharomycotina</taxon>
        <taxon>Saccharomycetes</taxon>
        <taxon>Saccharomycodales</taxon>
        <taxon>Saccharomycodaceae</taxon>
        <taxon>Hanseniaspora</taxon>
    </lineage>
</organism>
<dbReference type="PANTHER" id="PTHR28029">
    <property type="entry name" value="PROTEIN ILM1"/>
    <property type="match status" value="1"/>
</dbReference>
<gene>
    <name evidence="3" type="ORF">AWRI3579_g3537</name>
</gene>
<protein>
    <submittedName>
        <fullName evidence="3">Protein ILM1</fullName>
    </submittedName>
</protein>
<keyword evidence="2" id="KW-1133">Transmembrane helix</keyword>
<dbReference type="EMBL" id="LPNM01000010">
    <property type="protein sequence ID" value="OEJ81954.1"/>
    <property type="molecule type" value="Genomic_DNA"/>
</dbReference>
<keyword evidence="2" id="KW-0472">Membrane</keyword>
<name>A0A1E5R4Y2_9ASCO</name>
<keyword evidence="2" id="KW-0812">Transmembrane</keyword>
<feature type="transmembrane region" description="Helical" evidence="2">
    <location>
        <begin position="116"/>
        <end position="134"/>
    </location>
</feature>
<reference evidence="4" key="1">
    <citation type="journal article" date="2016" name="Genome Announc.">
        <title>Genome sequences of three species of Hanseniaspora isolated from spontaneous wine fermentations.</title>
        <authorList>
            <person name="Sternes P.R."/>
            <person name="Lee D."/>
            <person name="Kutyna D.R."/>
            <person name="Borneman A.R."/>
        </authorList>
    </citation>
    <scope>NUCLEOTIDE SEQUENCE [LARGE SCALE GENOMIC DNA]</scope>
    <source>
        <strain evidence="4">AWRI3579</strain>
    </source>
</reference>